<evidence type="ECO:0000259" key="1">
    <source>
        <dbReference type="Pfam" id="PF05712"/>
    </source>
</evidence>
<feature type="non-terminal residue" evidence="2">
    <location>
        <position position="1"/>
    </location>
</feature>
<protein>
    <recommendedName>
        <fullName evidence="1">MRG domain-containing protein</fullName>
    </recommendedName>
</protein>
<keyword evidence="3" id="KW-1185">Reference proteome</keyword>
<gene>
    <name evidence="2" type="ORF">KIPB_017256</name>
</gene>
<comment type="caution">
    <text evidence="2">The sequence shown here is derived from an EMBL/GenBank/DDBJ whole genome shotgun (WGS) entry which is preliminary data.</text>
</comment>
<evidence type="ECO:0000313" key="2">
    <source>
        <dbReference type="EMBL" id="GIQ93065.1"/>
    </source>
</evidence>
<accession>A0A9K3DDI4</accession>
<dbReference type="Pfam" id="PF05712">
    <property type="entry name" value="MRG"/>
    <property type="match status" value="1"/>
</dbReference>
<dbReference type="PROSITE" id="PS51640">
    <property type="entry name" value="MRG"/>
    <property type="match status" value="1"/>
</dbReference>
<proteinExistence type="predicted"/>
<dbReference type="OrthoDB" id="124855at2759"/>
<dbReference type="Gene3D" id="1.10.274.30">
    <property type="entry name" value="MRG domain"/>
    <property type="match status" value="1"/>
</dbReference>
<sequence>RGLAHSFSTGLLDAFDAWLVVNLLTEQEGRTHQDLFSKYKPRDVYGAEHLLRFFTRLADYRALGWRDSQVRNPHSDVILK</sequence>
<dbReference type="AlphaFoldDB" id="A0A9K3DDI4"/>
<feature type="domain" description="MRG" evidence="1">
    <location>
        <begin position="5"/>
        <end position="59"/>
    </location>
</feature>
<dbReference type="InterPro" id="IPR038217">
    <property type="entry name" value="MRG_C_sf"/>
</dbReference>
<feature type="non-terminal residue" evidence="2">
    <location>
        <position position="80"/>
    </location>
</feature>
<organism evidence="2 3">
    <name type="scientific">Kipferlia bialata</name>
    <dbReference type="NCBI Taxonomy" id="797122"/>
    <lineage>
        <taxon>Eukaryota</taxon>
        <taxon>Metamonada</taxon>
        <taxon>Carpediemonas-like organisms</taxon>
        <taxon>Kipferlia</taxon>
    </lineage>
</organism>
<dbReference type="Proteomes" id="UP000265618">
    <property type="component" value="Unassembled WGS sequence"/>
</dbReference>
<evidence type="ECO:0000313" key="3">
    <source>
        <dbReference type="Proteomes" id="UP000265618"/>
    </source>
</evidence>
<name>A0A9K3DDI4_9EUKA</name>
<dbReference type="InterPro" id="IPR026541">
    <property type="entry name" value="MRG_dom"/>
</dbReference>
<dbReference type="EMBL" id="BDIP01011349">
    <property type="protein sequence ID" value="GIQ93065.1"/>
    <property type="molecule type" value="Genomic_DNA"/>
</dbReference>
<reference evidence="2 3" key="1">
    <citation type="journal article" date="2018" name="PLoS ONE">
        <title>The draft genome of Kipferlia bialata reveals reductive genome evolution in fornicate parasites.</title>
        <authorList>
            <person name="Tanifuji G."/>
            <person name="Takabayashi S."/>
            <person name="Kume K."/>
            <person name="Takagi M."/>
            <person name="Nakayama T."/>
            <person name="Kamikawa R."/>
            <person name="Inagaki Y."/>
            <person name="Hashimoto T."/>
        </authorList>
    </citation>
    <scope>NUCLEOTIDE SEQUENCE [LARGE SCALE GENOMIC DNA]</scope>
    <source>
        <strain evidence="2">NY0173</strain>
    </source>
</reference>